<evidence type="ECO:0000256" key="2">
    <source>
        <dbReference type="ARBA" id="ARBA00023043"/>
    </source>
</evidence>
<evidence type="ECO:0000313" key="4">
    <source>
        <dbReference type="EMBL" id="TKA56564.1"/>
    </source>
</evidence>
<proteinExistence type="predicted"/>
<dbReference type="PROSITE" id="PS50088">
    <property type="entry name" value="ANK_REPEAT"/>
    <property type="match status" value="1"/>
</dbReference>
<organism evidence="4 5">
    <name type="scientific">Friedmanniomyces simplex</name>
    <dbReference type="NCBI Taxonomy" id="329884"/>
    <lineage>
        <taxon>Eukaryota</taxon>
        <taxon>Fungi</taxon>
        <taxon>Dikarya</taxon>
        <taxon>Ascomycota</taxon>
        <taxon>Pezizomycotina</taxon>
        <taxon>Dothideomycetes</taxon>
        <taxon>Dothideomycetidae</taxon>
        <taxon>Mycosphaerellales</taxon>
        <taxon>Teratosphaeriaceae</taxon>
        <taxon>Friedmanniomyces</taxon>
    </lineage>
</organism>
<evidence type="ECO:0000256" key="3">
    <source>
        <dbReference type="PROSITE-ProRule" id="PRU00023"/>
    </source>
</evidence>
<keyword evidence="2 3" id="KW-0040">ANK repeat</keyword>
<protein>
    <submittedName>
        <fullName evidence="4">Uncharacterized protein</fullName>
    </submittedName>
</protein>
<dbReference type="InterPro" id="IPR002110">
    <property type="entry name" value="Ankyrin_rpt"/>
</dbReference>
<name>A0A4U0W2W1_9PEZI</name>
<keyword evidence="1" id="KW-0677">Repeat</keyword>
<evidence type="ECO:0000313" key="5">
    <source>
        <dbReference type="Proteomes" id="UP000309340"/>
    </source>
</evidence>
<sequence>MPPPPPALAGLPAGNGLKDLHVAIEPTPPSIFDVNAAFLLSMGEPPHPELDQAIADGDDARVFAELARVRNQYSQPSVTFNTVINRAIECEQLGVLNLLVDCGIQAELPGSINMVFENGHTALTLAVLHEDLVVWLLSKGGNPNGRLFICRSAQEHGESDSLRLMARLLAFGAPVDKYQGENSPMWDKVGFQRGTALHSASIEGNLGAVRLLLAHGADPSRKQRVCSSEIAESSALDEAKNRNYTDIVSVLQEHLDK</sequence>
<feature type="repeat" description="ANK" evidence="3">
    <location>
        <begin position="192"/>
        <end position="224"/>
    </location>
</feature>
<dbReference type="OrthoDB" id="426293at2759"/>
<comment type="caution">
    <text evidence="4">The sequence shown here is derived from an EMBL/GenBank/DDBJ whole genome shotgun (WGS) entry which is preliminary data.</text>
</comment>
<dbReference type="EMBL" id="NAJQ01001562">
    <property type="protein sequence ID" value="TKA56564.1"/>
    <property type="molecule type" value="Genomic_DNA"/>
</dbReference>
<dbReference type="PROSITE" id="PS50297">
    <property type="entry name" value="ANK_REP_REGION"/>
    <property type="match status" value="1"/>
</dbReference>
<dbReference type="Pfam" id="PF00023">
    <property type="entry name" value="Ank"/>
    <property type="match status" value="2"/>
</dbReference>
<dbReference type="Proteomes" id="UP000309340">
    <property type="component" value="Unassembled WGS sequence"/>
</dbReference>
<reference evidence="4 5" key="1">
    <citation type="submission" date="2017-03" db="EMBL/GenBank/DDBJ databases">
        <title>Genomes of endolithic fungi from Antarctica.</title>
        <authorList>
            <person name="Coleine C."/>
            <person name="Masonjones S."/>
            <person name="Stajich J.E."/>
        </authorList>
    </citation>
    <scope>NUCLEOTIDE SEQUENCE [LARGE SCALE GENOMIC DNA]</scope>
    <source>
        <strain evidence="4 5">CCFEE 5184</strain>
    </source>
</reference>
<dbReference type="PANTHER" id="PTHR24198">
    <property type="entry name" value="ANKYRIN REPEAT AND PROTEIN KINASE DOMAIN-CONTAINING PROTEIN"/>
    <property type="match status" value="1"/>
</dbReference>
<dbReference type="InterPro" id="IPR036770">
    <property type="entry name" value="Ankyrin_rpt-contain_sf"/>
</dbReference>
<evidence type="ECO:0000256" key="1">
    <source>
        <dbReference type="ARBA" id="ARBA00022737"/>
    </source>
</evidence>
<dbReference type="Gene3D" id="1.25.40.20">
    <property type="entry name" value="Ankyrin repeat-containing domain"/>
    <property type="match status" value="2"/>
</dbReference>
<keyword evidence="5" id="KW-1185">Reference proteome</keyword>
<dbReference type="SUPFAM" id="SSF48403">
    <property type="entry name" value="Ankyrin repeat"/>
    <property type="match status" value="1"/>
</dbReference>
<accession>A0A4U0W2W1</accession>
<dbReference type="SMART" id="SM00248">
    <property type="entry name" value="ANK"/>
    <property type="match status" value="3"/>
</dbReference>
<dbReference type="AlphaFoldDB" id="A0A4U0W2W1"/>
<dbReference type="PANTHER" id="PTHR24198:SF165">
    <property type="entry name" value="ANKYRIN REPEAT-CONTAINING PROTEIN-RELATED"/>
    <property type="match status" value="1"/>
</dbReference>
<gene>
    <name evidence="4" type="ORF">B0A55_12662</name>
</gene>